<dbReference type="Pfam" id="PF05485">
    <property type="entry name" value="THAP"/>
    <property type="match status" value="1"/>
</dbReference>
<evidence type="ECO:0000256" key="1">
    <source>
        <dbReference type="ARBA" id="ARBA00022723"/>
    </source>
</evidence>
<protein>
    <recommendedName>
        <fullName evidence="7">THAP-type domain-containing protein</fullName>
    </recommendedName>
</protein>
<organism evidence="8 9">
    <name type="scientific">Chrysodeixis includens</name>
    <name type="common">Soybean looper</name>
    <name type="synonym">Pseudoplusia includens</name>
    <dbReference type="NCBI Taxonomy" id="689277"/>
    <lineage>
        <taxon>Eukaryota</taxon>
        <taxon>Metazoa</taxon>
        <taxon>Ecdysozoa</taxon>
        <taxon>Arthropoda</taxon>
        <taxon>Hexapoda</taxon>
        <taxon>Insecta</taxon>
        <taxon>Pterygota</taxon>
        <taxon>Neoptera</taxon>
        <taxon>Endopterygota</taxon>
        <taxon>Lepidoptera</taxon>
        <taxon>Glossata</taxon>
        <taxon>Ditrysia</taxon>
        <taxon>Noctuoidea</taxon>
        <taxon>Noctuidae</taxon>
        <taxon>Plusiinae</taxon>
        <taxon>Chrysodeixis</taxon>
    </lineage>
</organism>
<dbReference type="SMART" id="SM00980">
    <property type="entry name" value="THAP"/>
    <property type="match status" value="1"/>
</dbReference>
<evidence type="ECO:0000256" key="2">
    <source>
        <dbReference type="ARBA" id="ARBA00022771"/>
    </source>
</evidence>
<keyword evidence="3" id="KW-0862">Zinc</keyword>
<sequence length="537" mass="61909">MGGCRCTYRNCSLRTDGKTHMFHYPVFDKVRCHQWLTNAHKLEFLNLKVSQLKNRVVCQHHFRDEHFMNFKKAKLTFDAVPTEDGPYCDSGQLAEKKTEQYDTKTFGISLDDIENEYLTIIDKKANFSVKYGDFLTNCDIMELDSLTHISSDNSQVEMKSLFEQPNLNDPPKDSETAPVKEVPYATNDVIEPTNIILNENVSRKKTVRKVDPVVGLDLNNSKNNLTQTEQVQNTSDFNHRYVVPIEFENKSGSNQSIKTDAKRNIRIISEKRISKPVPLRGTLEPLSPRTVLPLPKKKKKNSEVSNIPEPSANNVTEASINLTDTLTHNVQNDQINVQQPQTTTNISIKSNNKVSPKRSLLKNRIPPERVAAIAEKRKFNMKLRDIVEDCLDKLDEPVIPVVKKRKITPSPKKQEKEQAVRNYLSKEKELPNINEYTIAYLEARMKKMENNLLNKIDQNSQKIVDLKQTFPTSTFKTSNVSTQTLFNEHQHKKQLYNEISKYLSHKANSLIYEELFIDKYTHEKYTRSSSTKRSKCD</sequence>
<keyword evidence="2 5" id="KW-0863">Zinc-finger</keyword>
<dbReference type="SUPFAM" id="SSF57716">
    <property type="entry name" value="Glucocorticoid receptor-like (DNA-binding domain)"/>
    <property type="match status" value="1"/>
</dbReference>
<dbReference type="PROSITE" id="PS50950">
    <property type="entry name" value="ZF_THAP"/>
    <property type="match status" value="1"/>
</dbReference>
<keyword evidence="1" id="KW-0479">Metal-binding</keyword>
<proteinExistence type="predicted"/>
<dbReference type="GO" id="GO:0008270">
    <property type="term" value="F:zinc ion binding"/>
    <property type="evidence" value="ECO:0007669"/>
    <property type="project" value="UniProtKB-KW"/>
</dbReference>
<reference evidence="8" key="1">
    <citation type="submission" date="2021-12" db="EMBL/GenBank/DDBJ databases">
        <authorList>
            <person name="King R."/>
        </authorList>
    </citation>
    <scope>NUCLEOTIDE SEQUENCE</scope>
</reference>
<dbReference type="EMBL" id="LR824017">
    <property type="protein sequence ID" value="CAH0585610.1"/>
    <property type="molecule type" value="Genomic_DNA"/>
</dbReference>
<evidence type="ECO:0000256" key="5">
    <source>
        <dbReference type="PROSITE-ProRule" id="PRU00309"/>
    </source>
</evidence>
<dbReference type="AlphaFoldDB" id="A0A9P0FUJ4"/>
<dbReference type="Proteomes" id="UP001154114">
    <property type="component" value="Chromosome 14"/>
</dbReference>
<evidence type="ECO:0000313" key="8">
    <source>
        <dbReference type="EMBL" id="CAH0585610.1"/>
    </source>
</evidence>
<gene>
    <name evidence="8" type="ORF">CINC_LOCUS2926</name>
</gene>
<accession>A0A9P0FUJ4</accession>
<evidence type="ECO:0000256" key="4">
    <source>
        <dbReference type="ARBA" id="ARBA00023125"/>
    </source>
</evidence>
<evidence type="ECO:0000256" key="6">
    <source>
        <dbReference type="SAM" id="MobiDB-lite"/>
    </source>
</evidence>
<evidence type="ECO:0000256" key="3">
    <source>
        <dbReference type="ARBA" id="ARBA00022833"/>
    </source>
</evidence>
<dbReference type="OrthoDB" id="7683421at2759"/>
<evidence type="ECO:0000313" key="9">
    <source>
        <dbReference type="Proteomes" id="UP001154114"/>
    </source>
</evidence>
<keyword evidence="4 5" id="KW-0238">DNA-binding</keyword>
<evidence type="ECO:0000259" key="7">
    <source>
        <dbReference type="PROSITE" id="PS50950"/>
    </source>
</evidence>
<keyword evidence="9" id="KW-1185">Reference proteome</keyword>
<feature type="region of interest" description="Disordered" evidence="6">
    <location>
        <begin position="279"/>
        <end position="312"/>
    </location>
</feature>
<dbReference type="GO" id="GO:0003677">
    <property type="term" value="F:DNA binding"/>
    <property type="evidence" value="ECO:0007669"/>
    <property type="project" value="UniProtKB-UniRule"/>
</dbReference>
<dbReference type="InterPro" id="IPR006612">
    <property type="entry name" value="THAP_Znf"/>
</dbReference>
<name>A0A9P0FUJ4_CHRIL</name>
<feature type="domain" description="THAP-type" evidence="7">
    <location>
        <begin position="1"/>
        <end position="84"/>
    </location>
</feature>